<comment type="caution">
    <text evidence="2">The sequence shown here is derived from an EMBL/GenBank/DDBJ whole genome shotgun (WGS) entry which is preliminary data.</text>
</comment>
<sequence length="76" mass="8745">MTTAPVLYLSSASDVYYTFPKGFTEIIYESTRNAMPPLTKRVFEKPPRGRSRHEDSEQQLLRQVPLTHSEPISFSL</sequence>
<organism evidence="2 3">
    <name type="scientific">Eragrostis curvula</name>
    <name type="common">weeping love grass</name>
    <dbReference type="NCBI Taxonomy" id="38414"/>
    <lineage>
        <taxon>Eukaryota</taxon>
        <taxon>Viridiplantae</taxon>
        <taxon>Streptophyta</taxon>
        <taxon>Embryophyta</taxon>
        <taxon>Tracheophyta</taxon>
        <taxon>Spermatophyta</taxon>
        <taxon>Magnoliopsida</taxon>
        <taxon>Liliopsida</taxon>
        <taxon>Poales</taxon>
        <taxon>Poaceae</taxon>
        <taxon>PACMAD clade</taxon>
        <taxon>Chloridoideae</taxon>
        <taxon>Eragrostideae</taxon>
        <taxon>Eragrostidinae</taxon>
        <taxon>Eragrostis</taxon>
    </lineage>
</organism>
<feature type="compositionally biased region" description="Basic and acidic residues" evidence="1">
    <location>
        <begin position="41"/>
        <end position="56"/>
    </location>
</feature>
<protein>
    <submittedName>
        <fullName evidence="2">Uncharacterized protein</fullName>
    </submittedName>
</protein>
<dbReference type="EMBL" id="RWGY01000013">
    <property type="protein sequence ID" value="TVU26673.1"/>
    <property type="molecule type" value="Genomic_DNA"/>
</dbReference>
<accession>A0A5J9USD6</accession>
<evidence type="ECO:0000256" key="1">
    <source>
        <dbReference type="SAM" id="MobiDB-lite"/>
    </source>
</evidence>
<name>A0A5J9USD6_9POAL</name>
<dbReference type="Proteomes" id="UP000324897">
    <property type="component" value="Chromosome 2"/>
</dbReference>
<feature type="region of interest" description="Disordered" evidence="1">
    <location>
        <begin position="40"/>
        <end position="76"/>
    </location>
</feature>
<dbReference type="AlphaFoldDB" id="A0A5J9USD6"/>
<dbReference type="Gramene" id="TVU26673">
    <property type="protein sequence ID" value="TVU26673"/>
    <property type="gene ID" value="EJB05_29228"/>
</dbReference>
<evidence type="ECO:0000313" key="2">
    <source>
        <dbReference type="EMBL" id="TVU26673.1"/>
    </source>
</evidence>
<gene>
    <name evidence="2" type="ORF">EJB05_29228</name>
</gene>
<proteinExistence type="predicted"/>
<reference evidence="2 3" key="1">
    <citation type="journal article" date="2019" name="Sci. Rep.">
        <title>A high-quality genome of Eragrostis curvula grass provides insights into Poaceae evolution and supports new strategies to enhance forage quality.</title>
        <authorList>
            <person name="Carballo J."/>
            <person name="Santos B.A.C.M."/>
            <person name="Zappacosta D."/>
            <person name="Garbus I."/>
            <person name="Selva J.P."/>
            <person name="Gallo C.A."/>
            <person name="Diaz A."/>
            <person name="Albertini E."/>
            <person name="Caccamo M."/>
            <person name="Echenique V."/>
        </authorList>
    </citation>
    <scope>NUCLEOTIDE SEQUENCE [LARGE SCALE GENOMIC DNA]</scope>
    <source>
        <strain evidence="3">cv. Victoria</strain>
        <tissue evidence="2">Leaf</tissue>
    </source>
</reference>
<keyword evidence="3" id="KW-1185">Reference proteome</keyword>
<evidence type="ECO:0000313" key="3">
    <source>
        <dbReference type="Proteomes" id="UP000324897"/>
    </source>
</evidence>